<evidence type="ECO:0000256" key="9">
    <source>
        <dbReference type="ARBA" id="ARBA00022679"/>
    </source>
</evidence>
<proteinExistence type="inferred from homology"/>
<sequence length="566" mass="63321">MSLASQCSRTRAVVARTSPLPSTSKAAASANSLLRQTRAFRTTSGQDFALTPSRRLATPSESASSGATPRLVPTSPISQTKFPPPSFPPSFGSNQLVPVSDHTSRRLHSILACFDAPVRFAFAYGSGVFSQTEAGPEHSKRPQTKDGKKMIDFIMAVTHPQHWHSLNMAQHPKHYSLLSRLLGGIGIELVQQRGAKIWYNPYIKLEDELIKYGIMSVDDLCTDLLDWETLYVSGRMHKPVALITSDARVRLAQQVNLASALRTALLLLPREFSEVELYTRIASLSYTGDFRMSVPGGENSNKVRNIVLNQREEFRRLYAGLMRNLGTLSVEEVRGNRFRILQDDSVSTRASYAARLPRCLRQRVQDHYTRQPHLDQAFLQLSLSKTLDTVPRSPSSIEREEKLNAFWRAAVQRQDFADVLLRQIGETVKGPAWSQSIKGIYTAGFTRTLRYVGAKIGKVRVEQSALSKPGDIALLIIFSIPHSTLRGRSKLKRLRRPASKAGARWGSPIRFDPMRTRTLTRSHERDHSTPLWISNPRVLSAWPLQQLCIFVTEAESLRASISKPAG</sequence>
<evidence type="ECO:0000313" key="20">
    <source>
        <dbReference type="EMBL" id="SJX65672.1"/>
    </source>
</evidence>
<feature type="region of interest" description="Disordered" evidence="19">
    <location>
        <begin position="1"/>
        <end position="29"/>
    </location>
</feature>
<evidence type="ECO:0000256" key="16">
    <source>
        <dbReference type="ARBA" id="ARBA00023209"/>
    </source>
</evidence>
<comment type="similarity">
    <text evidence="5">Belongs to the TAM41 family.</text>
</comment>
<dbReference type="PANTHER" id="PTHR13619:SF0">
    <property type="entry name" value="PHOSPHATIDATE CYTIDYLYLTRANSFERASE, MITOCHONDRIAL"/>
    <property type="match status" value="1"/>
</dbReference>
<evidence type="ECO:0000256" key="2">
    <source>
        <dbReference type="ARBA" id="ARBA00004443"/>
    </source>
</evidence>
<evidence type="ECO:0000256" key="19">
    <source>
        <dbReference type="SAM" id="MobiDB-lite"/>
    </source>
</evidence>
<dbReference type="Proteomes" id="UP000239563">
    <property type="component" value="Chromosome XVIII"/>
</dbReference>
<keyword evidence="11" id="KW-0999">Mitochondrion inner membrane</keyword>
<dbReference type="Pfam" id="PF09139">
    <property type="entry name" value="Tam41_Mmp37"/>
    <property type="match status" value="1"/>
</dbReference>
<feature type="compositionally biased region" description="Polar residues" evidence="19">
    <location>
        <begin position="19"/>
        <end position="29"/>
    </location>
</feature>
<dbReference type="PANTHER" id="PTHR13619">
    <property type="entry name" value="PHOSPHATIDATE CYTIDYLYLTRANSFERASE, MITOCHONDRIAL"/>
    <property type="match status" value="1"/>
</dbReference>
<comment type="pathway">
    <text evidence="4">Lipid metabolism.</text>
</comment>
<dbReference type="EMBL" id="LT795071">
    <property type="protein sequence ID" value="SJX65672.1"/>
    <property type="molecule type" value="Genomic_DNA"/>
</dbReference>
<evidence type="ECO:0000256" key="14">
    <source>
        <dbReference type="ARBA" id="ARBA00023128"/>
    </source>
</evidence>
<evidence type="ECO:0000256" key="11">
    <source>
        <dbReference type="ARBA" id="ARBA00022792"/>
    </source>
</evidence>
<evidence type="ECO:0000256" key="12">
    <source>
        <dbReference type="ARBA" id="ARBA00022842"/>
    </source>
</evidence>
<gene>
    <name evidence="20" type="ORF">SRS1_16300</name>
</gene>
<organism evidence="20 21">
    <name type="scientific">Sporisorium reilianum f. sp. reilianum</name>
    <dbReference type="NCBI Taxonomy" id="72559"/>
    <lineage>
        <taxon>Eukaryota</taxon>
        <taxon>Fungi</taxon>
        <taxon>Dikarya</taxon>
        <taxon>Basidiomycota</taxon>
        <taxon>Ustilaginomycotina</taxon>
        <taxon>Ustilaginomycetes</taxon>
        <taxon>Ustilaginales</taxon>
        <taxon>Ustilaginaceae</taxon>
        <taxon>Sporisorium</taxon>
    </lineage>
</organism>
<evidence type="ECO:0000256" key="13">
    <source>
        <dbReference type="ARBA" id="ARBA00023098"/>
    </source>
</evidence>
<evidence type="ECO:0000256" key="18">
    <source>
        <dbReference type="ARBA" id="ARBA00029893"/>
    </source>
</evidence>
<comment type="cofactor">
    <cofactor evidence="1">
        <name>Mg(2+)</name>
        <dbReference type="ChEBI" id="CHEBI:18420"/>
    </cofactor>
</comment>
<reference evidence="20 21" key="1">
    <citation type="submission" date="2017-02" db="EMBL/GenBank/DDBJ databases">
        <authorList>
            <person name="Peterson S.W."/>
        </authorList>
    </citation>
    <scope>NUCLEOTIDE SEQUENCE [LARGE SCALE GENOMIC DNA]</scope>
    <source>
        <strain evidence="20 21">SRS1_H2-8</strain>
    </source>
</reference>
<keyword evidence="17" id="KW-1208">Phospholipid metabolism</keyword>
<comment type="pathway">
    <text evidence="3">Phospholipid metabolism; CDP-diacylglycerol biosynthesis; CDP-diacylglycerol from sn-glycerol 3-phosphate: step 3/3.</text>
</comment>
<evidence type="ECO:0000256" key="7">
    <source>
        <dbReference type="ARBA" id="ARBA00018337"/>
    </source>
</evidence>
<comment type="subcellular location">
    <subcellularLocation>
        <location evidence="2">Mitochondrion inner membrane</location>
        <topology evidence="2">Peripheral membrane protein</topology>
        <orientation evidence="2">Matrix side</orientation>
    </subcellularLocation>
</comment>
<name>A0A2N8ULQ7_9BASI</name>
<dbReference type="GO" id="GO:0004605">
    <property type="term" value="F:phosphatidate cytidylyltransferase activity"/>
    <property type="evidence" value="ECO:0007669"/>
    <property type="project" value="UniProtKB-EC"/>
</dbReference>
<evidence type="ECO:0000313" key="21">
    <source>
        <dbReference type="Proteomes" id="UP000239563"/>
    </source>
</evidence>
<keyword evidence="15" id="KW-0472">Membrane</keyword>
<keyword evidence="13" id="KW-0443">Lipid metabolism</keyword>
<evidence type="ECO:0000256" key="3">
    <source>
        <dbReference type="ARBA" id="ARBA00005119"/>
    </source>
</evidence>
<keyword evidence="14" id="KW-0496">Mitochondrion</keyword>
<protein>
    <recommendedName>
        <fullName evidence="7">Phosphatidate cytidylyltransferase, mitochondrial</fullName>
        <ecNumber evidence="6">2.7.7.41</ecNumber>
    </recommendedName>
    <alternativeName>
        <fullName evidence="18">CDP-diacylglycerol synthase</fullName>
    </alternativeName>
</protein>
<evidence type="ECO:0000256" key="17">
    <source>
        <dbReference type="ARBA" id="ARBA00023264"/>
    </source>
</evidence>
<feature type="region of interest" description="Disordered" evidence="19">
    <location>
        <begin position="44"/>
        <end position="89"/>
    </location>
</feature>
<keyword evidence="12" id="KW-0460">Magnesium</keyword>
<keyword evidence="10" id="KW-0548">Nucleotidyltransferase</keyword>
<keyword evidence="8" id="KW-0444">Lipid biosynthesis</keyword>
<evidence type="ECO:0000256" key="5">
    <source>
        <dbReference type="ARBA" id="ARBA00005458"/>
    </source>
</evidence>
<dbReference type="UniPathway" id="UPA00557">
    <property type="reaction ID" value="UER00614"/>
</dbReference>
<dbReference type="EC" id="2.7.7.41" evidence="6"/>
<dbReference type="GO" id="GO:0005743">
    <property type="term" value="C:mitochondrial inner membrane"/>
    <property type="evidence" value="ECO:0007669"/>
    <property type="project" value="UniProtKB-SubCell"/>
</dbReference>
<keyword evidence="16" id="KW-0594">Phospholipid biosynthesis</keyword>
<evidence type="ECO:0000256" key="8">
    <source>
        <dbReference type="ARBA" id="ARBA00022516"/>
    </source>
</evidence>
<evidence type="ECO:0000256" key="4">
    <source>
        <dbReference type="ARBA" id="ARBA00005189"/>
    </source>
</evidence>
<dbReference type="InterPro" id="IPR015222">
    <property type="entry name" value="Tam41"/>
</dbReference>
<dbReference type="AlphaFoldDB" id="A0A2N8ULQ7"/>
<evidence type="ECO:0000256" key="6">
    <source>
        <dbReference type="ARBA" id="ARBA00012487"/>
    </source>
</evidence>
<evidence type="ECO:0000256" key="10">
    <source>
        <dbReference type="ARBA" id="ARBA00022695"/>
    </source>
</evidence>
<evidence type="ECO:0000256" key="1">
    <source>
        <dbReference type="ARBA" id="ARBA00001946"/>
    </source>
</evidence>
<evidence type="ECO:0000256" key="15">
    <source>
        <dbReference type="ARBA" id="ARBA00023136"/>
    </source>
</evidence>
<accession>A0A2N8ULQ7</accession>
<dbReference type="GO" id="GO:0016024">
    <property type="term" value="P:CDP-diacylglycerol biosynthetic process"/>
    <property type="evidence" value="ECO:0007669"/>
    <property type="project" value="UniProtKB-UniPathway"/>
</dbReference>
<keyword evidence="9" id="KW-0808">Transferase</keyword>
<dbReference type="GO" id="GO:0032049">
    <property type="term" value="P:cardiolipin biosynthetic process"/>
    <property type="evidence" value="ECO:0007669"/>
    <property type="project" value="InterPro"/>
</dbReference>